<keyword evidence="1" id="KW-0472">Membrane</keyword>
<proteinExistence type="predicted"/>
<accession>A0A0E3SKA6</accession>
<dbReference type="Proteomes" id="UP000033066">
    <property type="component" value="Chromosome"/>
</dbReference>
<feature type="transmembrane region" description="Helical" evidence="1">
    <location>
        <begin position="404"/>
        <end position="424"/>
    </location>
</feature>
<name>A0A0E3SKA6_METBA</name>
<feature type="transmembrane region" description="Helical" evidence="1">
    <location>
        <begin position="318"/>
        <end position="340"/>
    </location>
</feature>
<protein>
    <submittedName>
        <fullName evidence="2">Uncharacterized protein</fullName>
    </submittedName>
</protein>
<dbReference type="OrthoDB" id="133778at2157"/>
<evidence type="ECO:0000313" key="2">
    <source>
        <dbReference type="EMBL" id="AKB80903.1"/>
    </source>
</evidence>
<keyword evidence="1" id="KW-0812">Transmembrane</keyword>
<dbReference type="EMBL" id="CP009517">
    <property type="protein sequence ID" value="AKB80903.1"/>
    <property type="molecule type" value="Genomic_DNA"/>
</dbReference>
<organism evidence="2 3">
    <name type="scientific">Methanosarcina barkeri 3</name>
    <dbReference type="NCBI Taxonomy" id="1434107"/>
    <lineage>
        <taxon>Archaea</taxon>
        <taxon>Methanobacteriati</taxon>
        <taxon>Methanobacteriota</taxon>
        <taxon>Stenosarchaea group</taxon>
        <taxon>Methanomicrobia</taxon>
        <taxon>Methanosarcinales</taxon>
        <taxon>Methanosarcinaceae</taxon>
        <taxon>Methanosarcina</taxon>
    </lineage>
</organism>
<evidence type="ECO:0000313" key="3">
    <source>
        <dbReference type="Proteomes" id="UP000033066"/>
    </source>
</evidence>
<dbReference type="HOGENOM" id="CLU_022594_0_0_2"/>
<feature type="transmembrane region" description="Helical" evidence="1">
    <location>
        <begin position="146"/>
        <end position="163"/>
    </location>
</feature>
<reference evidence="2" key="1">
    <citation type="submission" date="2014-07" db="EMBL/GenBank/DDBJ databases">
        <title>Methanogenic archaea and the global carbon cycle.</title>
        <authorList>
            <person name="Henriksen J.R."/>
            <person name="Luke J."/>
            <person name="Reinhart S."/>
            <person name="Benedict M.N."/>
            <person name="Youngblut N.D."/>
            <person name="Metcalf M.E."/>
            <person name="Whitaker R.J."/>
            <person name="Metcalf W.W."/>
        </authorList>
    </citation>
    <scope>NUCLEOTIDE SEQUENCE [LARGE SCALE GENOMIC DNA]</scope>
    <source>
        <strain evidence="2">3</strain>
    </source>
</reference>
<gene>
    <name evidence="2" type="ORF">MSBR3_0325</name>
</gene>
<keyword evidence="3" id="KW-1185">Reference proteome</keyword>
<dbReference type="KEGG" id="mbak:MSBR3_0325"/>
<feature type="transmembrane region" description="Helical" evidence="1">
    <location>
        <begin position="118"/>
        <end position="139"/>
    </location>
</feature>
<sequence length="747" mass="85141">MEIRITSNPEKNRNFKNKYFNNLREFSLVGISYTLLTIILTYPVFFKIKTDIPGTGADSFQWMRILWYTKIAIKETDLAALTHDNLLFYPNGIESMPFSSAFNQILYVLMSPFLELHVIYTILWLLTFIIGAIGSYFLVKYLTDNKYAAFIAGIVFAFSPYHFSRGLYFFGAATVEWIPFCALYLMKTVKEEGVKNPIVAGIFFVLVAMSDLQYLVFMGIFAGLVFFYDFYLTLKARKNFTYSMKQIIEKYFFFGGVAFIGVLPLTINEILIALSDQNYLKPSASEIPNLSNDLMSFFLPSHLHSFFGQFTLDLYSSIPSWFAEKVNFIGYIVLGLSALALLKSKRKPDIKFWLISTFFFTIISLGPILHFNGAVTFTDSNLKIQLPYQILYNTIPFLKNCRTVGRFFVIATLGYSVLAGYGFSELLKYKPKRKKLIFAIVGFLLVFEYLSIPYPTTQVNVPDFYHKISNDKDNYAVLEVPQNSNAGYMDFQYLYYQTIHNKALVGGYAARYPPNVNKFQRETPLIKELKYYSLGTKDILQEDVNEIGASVLNAYNIRYVIVHKDQLSSEQLDFVSDLLNKTLKTEPDVYAEDELIVYSVPDETIRPFMLLGDGWNNPENWGGTITRWMSNKATLSVYSGVAENAVLKLSTCCFHSPKTLEVYNGKTLQSKQIINANLSTVNIPITLNKGKNTIVLNIPEGAERPCDFPELKNNDTRGLSIAIQKVQLIDSSENISSRAQLSDRIPV</sequence>
<evidence type="ECO:0000256" key="1">
    <source>
        <dbReference type="SAM" id="Phobius"/>
    </source>
</evidence>
<dbReference type="GeneID" id="24787778"/>
<dbReference type="STRING" id="1434107.MSBR3_0325"/>
<dbReference type="PATRIC" id="fig|1434107.4.peg.431"/>
<dbReference type="RefSeq" id="WP_048106043.1">
    <property type="nucleotide sequence ID" value="NZ_CP009517.1"/>
</dbReference>
<feature type="transmembrane region" description="Helical" evidence="1">
    <location>
        <begin position="436"/>
        <end position="454"/>
    </location>
</feature>
<feature type="transmembrane region" description="Helical" evidence="1">
    <location>
        <begin position="26"/>
        <end position="45"/>
    </location>
</feature>
<feature type="transmembrane region" description="Helical" evidence="1">
    <location>
        <begin position="251"/>
        <end position="274"/>
    </location>
</feature>
<dbReference type="AlphaFoldDB" id="A0A0E3SKA6"/>
<feature type="transmembrane region" description="Helical" evidence="1">
    <location>
        <begin position="352"/>
        <end position="371"/>
    </location>
</feature>
<feature type="transmembrane region" description="Helical" evidence="1">
    <location>
        <begin position="198"/>
        <end position="231"/>
    </location>
</feature>
<keyword evidence="1" id="KW-1133">Transmembrane helix</keyword>